<evidence type="ECO:0000313" key="3">
    <source>
        <dbReference type="Proteomes" id="UP000231183"/>
    </source>
</evidence>
<gene>
    <name evidence="2" type="ORF">COU31_01225</name>
</gene>
<name>A0A2M6W4P1_9BACT</name>
<dbReference type="AlphaFoldDB" id="A0A2M6W4P1"/>
<accession>A0A2M6W4P1</accession>
<keyword evidence="1" id="KW-0732">Signal</keyword>
<organism evidence="2 3">
    <name type="scientific">Candidatus Magasanikbacteria bacterium CG10_big_fil_rev_8_21_14_0_10_40_10</name>
    <dbReference type="NCBI Taxonomy" id="1974648"/>
    <lineage>
        <taxon>Bacteria</taxon>
        <taxon>Candidatus Magasanikiibacteriota</taxon>
    </lineage>
</organism>
<comment type="caution">
    <text evidence="2">The sequence shown here is derived from an EMBL/GenBank/DDBJ whole genome shotgun (WGS) entry which is preliminary data.</text>
</comment>
<dbReference type="Proteomes" id="UP000231183">
    <property type="component" value="Unassembled WGS sequence"/>
</dbReference>
<reference evidence="3" key="1">
    <citation type="submission" date="2017-09" db="EMBL/GenBank/DDBJ databases">
        <title>Depth-based differentiation of microbial function through sediment-hosted aquifers and enrichment of novel symbionts in the deep terrestrial subsurface.</title>
        <authorList>
            <person name="Probst A.J."/>
            <person name="Ladd B."/>
            <person name="Jarett J.K."/>
            <person name="Geller-Mcgrath D.E."/>
            <person name="Sieber C.M.K."/>
            <person name="Emerson J.B."/>
            <person name="Anantharaman K."/>
            <person name="Thomas B.C."/>
            <person name="Malmstrom R."/>
            <person name="Stieglmeier M."/>
            <person name="Klingl A."/>
            <person name="Woyke T."/>
            <person name="Ryan C.M."/>
            <person name="Banfield J.F."/>
        </authorList>
    </citation>
    <scope>NUCLEOTIDE SEQUENCE [LARGE SCALE GENOMIC DNA]</scope>
</reference>
<dbReference type="EMBL" id="PFBX01000008">
    <property type="protein sequence ID" value="PIT87748.1"/>
    <property type="molecule type" value="Genomic_DNA"/>
</dbReference>
<evidence type="ECO:0000313" key="2">
    <source>
        <dbReference type="EMBL" id="PIT87748.1"/>
    </source>
</evidence>
<proteinExistence type="predicted"/>
<evidence type="ECO:0000256" key="1">
    <source>
        <dbReference type="SAM" id="SignalP"/>
    </source>
</evidence>
<protein>
    <submittedName>
        <fullName evidence="2">Uncharacterized protein</fullName>
    </submittedName>
</protein>
<feature type="signal peptide" evidence="1">
    <location>
        <begin position="1"/>
        <end position="32"/>
    </location>
</feature>
<sequence length="244" mass="27180">MQHRKNISFIAGAFAFVLLVGALLLSPQKTQAAECPVLVPGNTFTILGYSYSPVYIVTDDMERKVFPNSSVYKTWYDTFDSVLPPVHPTCADTLYPFPEDESTLVGYRAGSNLVKLAIDNKVYAVLPGNTIAEIKNEFIAKKIYGTNWISTVKIVPDYEFAGYIKTEPLTSAVPHDGQILRIKDGNSKRTLYVKNGAAHYISGTLPAFLEEDVRYLDWNIIKRLPIETGVKITVEEIANNPVQN</sequence>
<feature type="chain" id="PRO_5014727639" evidence="1">
    <location>
        <begin position="33"/>
        <end position="244"/>
    </location>
</feature>